<feature type="region of interest" description="Disordered" evidence="4">
    <location>
        <begin position="110"/>
        <end position="144"/>
    </location>
</feature>
<evidence type="ECO:0000256" key="2">
    <source>
        <dbReference type="ARBA" id="ARBA00022670"/>
    </source>
</evidence>
<dbReference type="InterPro" id="IPR032799">
    <property type="entry name" value="TAXi_C"/>
</dbReference>
<sequence length="2080" mass="229956">MVVASKGILARVVAIAPASSKSKVSEDPVGSSAPFISGQQVVLPPVEMKGTLPLSPGKMVVPSLSDASSIPQSSSMLVEAEIPSPVLPEMGPSSSSGGIAGSEISSPVVAFVPPTSAGSENSSPEANTIPPSSPGSETSSPVVTSALPVIPGSEISSPVLINASPITPGSETISPLMISAPPVPNVPLSGSPPQLTKVGAISPSVELPWASKFKASLRNLKQMSPPSFLEDGTPVVIAPPNVLLKTAEMWKGHLVAQFHGLSPHPSKIFSDLNPIWGRYGNITVRLISDTAALIFIPSPNTRQWVVDIGFWQAGNCSCTVYPWSPDGPLVLEELQTAPTWAILKNVPPQLYSLDGISVIASGIGEPLHTEKSRLDPINIGTTKVKVVIKLDSPLPASVVVRDIQGNSARIAIEYPRPPPKCLNCGRYGHLLSRCPKPLMKKLPFKRDVPSGSKEVSHPSATLQLDAVAEESVKGDLNHNVPSSSLKPKRRRSRSKKRSSSTPPKLYELQVDDMRKNQPEKPLGEGKKWVVKKEMQAAVPLQEPSSPSIHRRPAIIADIPGPSSAPPGSMGSVLSTEEPSEPIFPIPLGWGVMSKKQRKKLMKIWHNRVRSETHVAEVNAATVLASTLPGWRMDSNYCCSELGRIWIVWDPSVSVLVFKRMDQLVLCSIKLPSILRSFAVAFVYGRSTDIERRLLWEELSVLADSPIICNTPWVLVGDFNQIAASNEHFSVIQSSIPLRGMEEFQNCLRDNELGDIPSRGAFFTWSNHQQDNPILRKLDRALANGQWFMSFPSAVAIFDPPGDSDHSPCIIKLDNQPQRSKKSFKYFSFLSSHPSFLTCIKEAWEEEIAVGSSMFSLGELLKSAKKACRRLNRLKFSNIQQRSDEALSQLSDVQGQLLSNPSAALFREEFIARKKWVFFSNALESFYRQKSRIRWLAEGDSNTRFFHRAVLANHAKNLIKFLRGEDGLRVDNIDQIKEMTVAYYSHLLGSASDSVTPLSVDKIRSLHPFRCDTSLAGLLSAIPSDEEITQSIFSMPKNKAPGPDGFPVEFFWEAWTVVRESTLDAVKEFFRTGHLLKKFNTTSITLIPKDPGADQLSQFRPVACCNTIYKVITRLISKRLKLFISQAVQGNQVGFIKGRLLCENVLLASELVENFHVEGEVTRGCLQIDLTKAYDNVSWEFLINILLALDLPHTFINWIRVCISTPSYSVAFNGELIGFFQGKKGIRQGDPMSSHLFVLVMDILAKSLDLGAIEGRFSLHPKCSAPLITHLSFADDVLIFFDGSDSSLEGILEILEEFRHGSGLGINKLKTSLLLDGGDFHRTRDLSTRLGLTHGDLPVRYLGVPLMAQKMRRQDYQPLIDKINLKFTSWTARHLSFAGRLQLLKSVIYSTINFWTSIFLLPNQCLLKLEQMCNAFLWKGALNSARGAKISWETVCTAKECGGLGLRSLAAWNKVLALKLIWLLFSAAGSLWVSWVRINLIRNRNFWNLNPSTSGSWIWRSLCKLRPLARPFLVCDVGSGITASFWHDNWTGMGPLIDLAGPNGPQIAGLPSDAVVRDALRGTDWWLASRRCRNPVLAVIKNALPQAETLIDCDQDDTYLWKPDHLAPSNIFSKAKTWLALHPNGVSVPWHKSVWFKDQIPKHAFICWVVAWNRLHTRDRLRNWGMNIPSSCVLCNSHDESRDHLFFQCRFSSEIWRFFTGAAAVRPPTQFMPCLVWLKNASSNANLSLIIKLLFQASVYFIWKERNLHIHHGNCRSSSLIIKEIQLNIRALLDPLSRKQQQTGPSLLATWFQLSYGVHIDCTVLVLFIFSPSSSAQPSFRPKALLLQVAKDQSTLQYTTVINQHIPLVPAFVVFDLGGRELWVDCDKDYVSSTYQSPRCNYAECSRAGSTSCGTCFSPPRPGCRLASGTVGMAGMGRHNIGLPPQFAAAFSFSQKFAVRNPQSILTAIKIVEKKQFQRLKINASIGFGGTKISSVNPYTVLESSIYKAFTSEFVKQTAARNITRVASEKPFGDACFSTKNVGVTRLGYAAPEIQLLLRSNDVVWRIFRANSMVSVSDDVICLGFVDGVNLCGDRTVPVER</sequence>
<feature type="compositionally biased region" description="Basic and acidic residues" evidence="4">
    <location>
        <begin position="511"/>
        <end position="523"/>
    </location>
</feature>
<feature type="domain" description="CCHC-type" evidence="5">
    <location>
        <begin position="420"/>
        <end position="436"/>
    </location>
</feature>
<evidence type="ECO:0000313" key="7">
    <source>
        <dbReference type="EMBL" id="KAG7588723.1"/>
    </source>
</evidence>
<organism evidence="7 8">
    <name type="scientific">Arabidopsis suecica</name>
    <name type="common">Swedish thale-cress</name>
    <name type="synonym">Cardaminopsis suecica</name>
    <dbReference type="NCBI Taxonomy" id="45249"/>
    <lineage>
        <taxon>Eukaryota</taxon>
        <taxon>Viridiplantae</taxon>
        <taxon>Streptophyta</taxon>
        <taxon>Embryophyta</taxon>
        <taxon>Tracheophyta</taxon>
        <taxon>Spermatophyta</taxon>
        <taxon>Magnoliopsida</taxon>
        <taxon>eudicotyledons</taxon>
        <taxon>Gunneridae</taxon>
        <taxon>Pentapetalae</taxon>
        <taxon>rosids</taxon>
        <taxon>malvids</taxon>
        <taxon>Brassicales</taxon>
        <taxon>Brassicaceae</taxon>
        <taxon>Camelineae</taxon>
        <taxon>Arabidopsis</taxon>
    </lineage>
</organism>
<evidence type="ECO:0000313" key="8">
    <source>
        <dbReference type="Proteomes" id="UP000694251"/>
    </source>
</evidence>
<protein>
    <submittedName>
        <fullName evidence="7">Zinc finger CCHC-type superfamily</fullName>
    </submittedName>
</protein>
<name>A0A8T2BSP4_ARASU</name>
<gene>
    <name evidence="7" type="ORF">ISN44_As07g010400</name>
</gene>
<dbReference type="PROSITE" id="PS50158">
    <property type="entry name" value="ZF_CCHC"/>
    <property type="match status" value="1"/>
</dbReference>
<dbReference type="GO" id="GO:0008270">
    <property type="term" value="F:zinc ion binding"/>
    <property type="evidence" value="ECO:0007669"/>
    <property type="project" value="UniProtKB-KW"/>
</dbReference>
<dbReference type="PANTHER" id="PTHR33116:SF76">
    <property type="entry name" value="DUF4283 DOMAIN-CONTAINING PROTEIN"/>
    <property type="match status" value="1"/>
</dbReference>
<feature type="compositionally biased region" description="Low complexity" evidence="4">
    <location>
        <begin position="134"/>
        <end position="144"/>
    </location>
</feature>
<dbReference type="EMBL" id="JAEFBJ010000007">
    <property type="protein sequence ID" value="KAG7588723.1"/>
    <property type="molecule type" value="Genomic_DNA"/>
</dbReference>
<feature type="domain" description="Reverse transcriptase" evidence="6">
    <location>
        <begin position="1067"/>
        <end position="1345"/>
    </location>
</feature>
<keyword evidence="2" id="KW-0645">Protease</keyword>
<dbReference type="InterPro" id="IPR025558">
    <property type="entry name" value="DUF4283"/>
</dbReference>
<dbReference type="Pfam" id="PF00078">
    <property type="entry name" value="RVT_1"/>
    <property type="match status" value="1"/>
</dbReference>
<dbReference type="CDD" id="cd01650">
    <property type="entry name" value="RT_nLTR_like"/>
    <property type="match status" value="1"/>
</dbReference>
<dbReference type="InterPro" id="IPR032861">
    <property type="entry name" value="TAXi_N"/>
</dbReference>
<dbReference type="GO" id="GO:0008233">
    <property type="term" value="F:peptidase activity"/>
    <property type="evidence" value="ECO:0007669"/>
    <property type="project" value="UniProtKB-KW"/>
</dbReference>
<feature type="region of interest" description="Disordered" evidence="4">
    <location>
        <begin position="470"/>
        <end position="523"/>
    </location>
</feature>
<comment type="caution">
    <text evidence="7">The sequence shown here is derived from an EMBL/GenBank/DDBJ whole genome shotgun (WGS) entry which is preliminary data.</text>
</comment>
<evidence type="ECO:0000256" key="1">
    <source>
        <dbReference type="ARBA" id="ARBA00007447"/>
    </source>
</evidence>
<dbReference type="PANTHER" id="PTHR33116">
    <property type="entry name" value="REVERSE TRANSCRIPTASE ZINC-BINDING DOMAIN-CONTAINING PROTEIN-RELATED-RELATED"/>
    <property type="match status" value="1"/>
</dbReference>
<dbReference type="GO" id="GO:0003676">
    <property type="term" value="F:nucleic acid binding"/>
    <property type="evidence" value="ECO:0007669"/>
    <property type="project" value="InterPro"/>
</dbReference>
<dbReference type="Pfam" id="PF14543">
    <property type="entry name" value="TAXi_N"/>
    <property type="match status" value="1"/>
</dbReference>
<dbReference type="InterPro" id="IPR001878">
    <property type="entry name" value="Znf_CCHC"/>
</dbReference>
<keyword evidence="3" id="KW-0479">Metal-binding</keyword>
<evidence type="ECO:0000259" key="6">
    <source>
        <dbReference type="PROSITE" id="PS50878"/>
    </source>
</evidence>
<dbReference type="Proteomes" id="UP000694251">
    <property type="component" value="Chromosome 7"/>
</dbReference>
<dbReference type="Pfam" id="PF14541">
    <property type="entry name" value="TAXi_C"/>
    <property type="match status" value="1"/>
</dbReference>
<dbReference type="GO" id="GO:0006508">
    <property type="term" value="P:proteolysis"/>
    <property type="evidence" value="ECO:0007669"/>
    <property type="project" value="UniProtKB-KW"/>
</dbReference>
<reference evidence="7 8" key="1">
    <citation type="submission" date="2020-12" db="EMBL/GenBank/DDBJ databases">
        <title>Concerted genomic and epigenomic changes stabilize Arabidopsis allopolyploids.</title>
        <authorList>
            <person name="Chen Z."/>
        </authorList>
    </citation>
    <scope>NUCLEOTIDE SEQUENCE [LARGE SCALE GENOMIC DNA]</scope>
    <source>
        <strain evidence="7">As9502</strain>
        <tissue evidence="7">Leaf</tissue>
    </source>
</reference>
<evidence type="ECO:0000256" key="4">
    <source>
        <dbReference type="SAM" id="MobiDB-lite"/>
    </source>
</evidence>
<dbReference type="PROSITE" id="PS50878">
    <property type="entry name" value="RT_POL"/>
    <property type="match status" value="1"/>
</dbReference>
<proteinExistence type="inferred from homology"/>
<keyword evidence="8" id="KW-1185">Reference proteome</keyword>
<comment type="similarity">
    <text evidence="1">Belongs to the peptidase A1 family.</text>
</comment>
<dbReference type="InterPro" id="IPR000477">
    <property type="entry name" value="RT_dom"/>
</dbReference>
<accession>A0A8T2BSP4</accession>
<keyword evidence="3" id="KW-0862">Zinc</keyword>
<dbReference type="Pfam" id="PF13966">
    <property type="entry name" value="zf-RVT"/>
    <property type="match status" value="1"/>
</dbReference>
<feature type="compositionally biased region" description="Polar residues" evidence="4">
    <location>
        <begin position="116"/>
        <end position="126"/>
    </location>
</feature>
<keyword evidence="2" id="KW-0378">Hydrolase</keyword>
<evidence type="ECO:0000259" key="5">
    <source>
        <dbReference type="PROSITE" id="PS50158"/>
    </source>
</evidence>
<dbReference type="OrthoDB" id="1108117at2759"/>
<dbReference type="Pfam" id="PF14111">
    <property type="entry name" value="DUF4283"/>
    <property type="match status" value="1"/>
</dbReference>
<keyword evidence="3" id="KW-0863">Zinc-finger</keyword>
<dbReference type="InterPro" id="IPR026960">
    <property type="entry name" value="RVT-Znf"/>
</dbReference>
<evidence type="ECO:0000256" key="3">
    <source>
        <dbReference type="PROSITE-ProRule" id="PRU00047"/>
    </source>
</evidence>
<feature type="compositionally biased region" description="Basic residues" evidence="4">
    <location>
        <begin position="486"/>
        <end position="498"/>
    </location>
</feature>